<feature type="non-terminal residue" evidence="1">
    <location>
        <position position="94"/>
    </location>
</feature>
<accession>A0ACA9RG68</accession>
<protein>
    <submittedName>
        <fullName evidence="1">18741_t:CDS:1</fullName>
    </submittedName>
</protein>
<sequence length="94" mass="10767">MTQEIFYSIRNHQKKGIKHISFIQNNGQSSLFSVSDDALTIYSNREQPKGGLDLEPFLNLRKITFQDNIQLDNLENIDISKNEKLSKIVIGSNN</sequence>
<name>A0ACA9RG68_9GLOM</name>
<organism evidence="1 2">
    <name type="scientific">Racocetra persica</name>
    <dbReference type="NCBI Taxonomy" id="160502"/>
    <lineage>
        <taxon>Eukaryota</taxon>
        <taxon>Fungi</taxon>
        <taxon>Fungi incertae sedis</taxon>
        <taxon>Mucoromycota</taxon>
        <taxon>Glomeromycotina</taxon>
        <taxon>Glomeromycetes</taxon>
        <taxon>Diversisporales</taxon>
        <taxon>Gigasporaceae</taxon>
        <taxon>Racocetra</taxon>
    </lineage>
</organism>
<evidence type="ECO:0000313" key="1">
    <source>
        <dbReference type="EMBL" id="CAG8791526.1"/>
    </source>
</evidence>
<reference evidence="1" key="1">
    <citation type="submission" date="2021-06" db="EMBL/GenBank/DDBJ databases">
        <authorList>
            <person name="Kallberg Y."/>
            <person name="Tangrot J."/>
            <person name="Rosling A."/>
        </authorList>
    </citation>
    <scope>NUCLEOTIDE SEQUENCE</scope>
    <source>
        <strain evidence="1">MA461A</strain>
    </source>
</reference>
<gene>
    <name evidence="1" type="ORF">RPERSI_LOCUS19242</name>
</gene>
<evidence type="ECO:0000313" key="2">
    <source>
        <dbReference type="Proteomes" id="UP000789920"/>
    </source>
</evidence>
<dbReference type="Proteomes" id="UP000789920">
    <property type="component" value="Unassembled WGS sequence"/>
</dbReference>
<proteinExistence type="predicted"/>
<comment type="caution">
    <text evidence="1">The sequence shown here is derived from an EMBL/GenBank/DDBJ whole genome shotgun (WGS) entry which is preliminary data.</text>
</comment>
<dbReference type="EMBL" id="CAJVQC010052397">
    <property type="protein sequence ID" value="CAG8791526.1"/>
    <property type="molecule type" value="Genomic_DNA"/>
</dbReference>
<keyword evidence="2" id="KW-1185">Reference proteome</keyword>